<keyword evidence="3" id="KW-0472">Membrane</keyword>
<dbReference type="EMBL" id="UHJJ01000001">
    <property type="protein sequence ID" value="SUQ12419.1"/>
    <property type="molecule type" value="Genomic_DNA"/>
</dbReference>
<evidence type="ECO:0000256" key="5">
    <source>
        <dbReference type="ARBA" id="ARBA00023288"/>
    </source>
</evidence>
<dbReference type="AlphaFoldDB" id="A0A316A2R4"/>
<dbReference type="InterPro" id="IPR004872">
    <property type="entry name" value="Lipoprotein_NlpA"/>
</dbReference>
<keyword evidence="4" id="KW-0564">Palmitate</keyword>
<dbReference type="PIRSF" id="PIRSF002854">
    <property type="entry name" value="MetQ"/>
    <property type="match status" value="1"/>
</dbReference>
<organism evidence="10 11">
    <name type="scientific">Faecalicatena contorta</name>
    <dbReference type="NCBI Taxonomy" id="39482"/>
    <lineage>
        <taxon>Bacteria</taxon>
        <taxon>Bacillati</taxon>
        <taxon>Bacillota</taxon>
        <taxon>Clostridia</taxon>
        <taxon>Lachnospirales</taxon>
        <taxon>Lachnospiraceae</taxon>
        <taxon>Faecalicatena</taxon>
    </lineage>
</organism>
<feature type="lipid moiety-binding region" description="S-diacylglycerol cysteine" evidence="7">
    <location>
        <position position="22"/>
    </location>
</feature>
<evidence type="ECO:0000256" key="4">
    <source>
        <dbReference type="ARBA" id="ARBA00023139"/>
    </source>
</evidence>
<dbReference type="Proteomes" id="UP000254051">
    <property type="component" value="Unassembled WGS sequence"/>
</dbReference>
<dbReference type="SUPFAM" id="SSF53850">
    <property type="entry name" value="Periplasmic binding protein-like II"/>
    <property type="match status" value="1"/>
</dbReference>
<evidence type="ECO:0000256" key="1">
    <source>
        <dbReference type="ARBA" id="ARBA00004635"/>
    </source>
</evidence>
<evidence type="ECO:0000256" key="7">
    <source>
        <dbReference type="PIRSR" id="PIRSR002854-1"/>
    </source>
</evidence>
<feature type="chain" id="PRO_5043163570" description="Lipoprotein" evidence="9">
    <location>
        <begin position="22"/>
        <end position="283"/>
    </location>
</feature>
<evidence type="ECO:0000256" key="8">
    <source>
        <dbReference type="SAM" id="MobiDB-lite"/>
    </source>
</evidence>
<dbReference type="PANTHER" id="PTHR30429:SF0">
    <property type="entry name" value="METHIONINE-BINDING LIPOPROTEIN METQ"/>
    <property type="match status" value="1"/>
</dbReference>
<dbReference type="PANTHER" id="PTHR30429">
    <property type="entry name" value="D-METHIONINE-BINDING LIPOPROTEIN METQ"/>
    <property type="match status" value="1"/>
</dbReference>
<name>A0A316A2R4_9FIRM</name>
<dbReference type="Gene3D" id="3.40.190.10">
    <property type="entry name" value="Periplasmic binding protein-like II"/>
    <property type="match status" value="2"/>
</dbReference>
<comment type="similarity">
    <text evidence="6">Belongs to the nlpA lipoprotein family.</text>
</comment>
<proteinExistence type="inferred from homology"/>
<gene>
    <name evidence="10" type="ORF">SAMN05216529_101314</name>
</gene>
<reference evidence="11" key="1">
    <citation type="submission" date="2017-07" db="EMBL/GenBank/DDBJ databases">
        <authorList>
            <person name="Varghese N."/>
            <person name="Submissions S."/>
        </authorList>
    </citation>
    <scope>NUCLEOTIDE SEQUENCE [LARGE SCALE GENOMIC DNA]</scope>
    <source>
        <strain evidence="11">NLAE-zl-C134</strain>
    </source>
</reference>
<dbReference type="PROSITE" id="PS51257">
    <property type="entry name" value="PROKAR_LIPOPROTEIN"/>
    <property type="match status" value="1"/>
</dbReference>
<dbReference type="RefSeq" id="WP_109708442.1">
    <property type="nucleotide sequence ID" value="NZ_QGDS01000001.1"/>
</dbReference>
<feature type="signal peptide" evidence="9">
    <location>
        <begin position="1"/>
        <end position="21"/>
    </location>
</feature>
<dbReference type="Pfam" id="PF03180">
    <property type="entry name" value="Lipoprotein_9"/>
    <property type="match status" value="1"/>
</dbReference>
<evidence type="ECO:0000256" key="3">
    <source>
        <dbReference type="ARBA" id="ARBA00023136"/>
    </source>
</evidence>
<keyword evidence="2 9" id="KW-0732">Signal</keyword>
<dbReference type="GO" id="GO:0016020">
    <property type="term" value="C:membrane"/>
    <property type="evidence" value="ECO:0007669"/>
    <property type="project" value="UniProtKB-SubCell"/>
</dbReference>
<feature type="region of interest" description="Disordered" evidence="8">
    <location>
        <begin position="23"/>
        <end position="44"/>
    </location>
</feature>
<evidence type="ECO:0000256" key="6">
    <source>
        <dbReference type="PIRNR" id="PIRNR002854"/>
    </source>
</evidence>
<accession>A0A316A2R4</accession>
<protein>
    <recommendedName>
        <fullName evidence="6">Lipoprotein</fullName>
    </recommendedName>
</protein>
<keyword evidence="5 6" id="KW-0449">Lipoprotein</keyword>
<feature type="compositionally biased region" description="Low complexity" evidence="8">
    <location>
        <begin position="26"/>
        <end position="35"/>
    </location>
</feature>
<evidence type="ECO:0000256" key="2">
    <source>
        <dbReference type="ARBA" id="ARBA00022729"/>
    </source>
</evidence>
<dbReference type="OrthoDB" id="9812878at2"/>
<evidence type="ECO:0000256" key="9">
    <source>
        <dbReference type="SAM" id="SignalP"/>
    </source>
</evidence>
<sequence length="283" mass="29946">MKKRVIAVLLGISLVASLAVGCGKAGDSSSSGDNSTTEKKEDTTIKVGASVTPHAEILKEIEGQLKENGYTLEIVEYNDYVLPNTALEDGDLDANYFQHLPYLENFNEENKTHLVSAASVHFEPFGIYAGKTASLDDLKEGASVAVPNDTTNEARALLLLEAEGLIKLKEDAGITATKLDIIENPLNLEIKELEAAQAAKAIQDVDIACINGNYAAQAGLNVSDALAVEASDSLAAKTYANIIAVKEGNEDSAKTKALADAILSSDVKDFINENYGGAVVPVF</sequence>
<keyword evidence="11" id="KW-1185">Reference proteome</keyword>
<comment type="subcellular location">
    <subcellularLocation>
        <location evidence="1">Membrane</location>
        <topology evidence="1">Lipid-anchor</topology>
    </subcellularLocation>
</comment>
<evidence type="ECO:0000313" key="11">
    <source>
        <dbReference type="Proteomes" id="UP000254051"/>
    </source>
</evidence>
<evidence type="ECO:0000313" key="10">
    <source>
        <dbReference type="EMBL" id="SUQ12419.1"/>
    </source>
</evidence>